<comment type="caution">
    <text evidence="3">The sequence shown here is derived from an EMBL/GenBank/DDBJ whole genome shotgun (WGS) entry which is preliminary data.</text>
</comment>
<feature type="signal peptide" evidence="1">
    <location>
        <begin position="1"/>
        <end position="26"/>
    </location>
</feature>
<accession>W9AZ20</accession>
<dbReference type="STRING" id="258533.BN977_05635"/>
<dbReference type="RefSeq" id="WP_036403098.1">
    <property type="nucleotide sequence ID" value="NZ_CCBB010000003.1"/>
</dbReference>
<evidence type="ECO:0000256" key="1">
    <source>
        <dbReference type="SAM" id="SignalP"/>
    </source>
</evidence>
<dbReference type="PROSITE" id="PS51257">
    <property type="entry name" value="PROKAR_LIPOPROTEIN"/>
    <property type="match status" value="1"/>
</dbReference>
<dbReference type="InterPro" id="IPR038670">
    <property type="entry name" value="HslJ-like_sf"/>
</dbReference>
<evidence type="ECO:0000313" key="3">
    <source>
        <dbReference type="EMBL" id="CDO10798.1"/>
    </source>
</evidence>
<feature type="domain" description="DUF306" evidence="2">
    <location>
        <begin position="143"/>
        <end position="252"/>
    </location>
</feature>
<keyword evidence="1" id="KW-0732">Signal</keyword>
<feature type="domain" description="DUF306" evidence="2">
    <location>
        <begin position="31"/>
        <end position="132"/>
    </location>
</feature>
<reference evidence="3" key="1">
    <citation type="submission" date="2014-03" db="EMBL/GenBank/DDBJ databases">
        <title>Draft Genome Sequence of Mycobacterium cosmeticum DSM 44829.</title>
        <authorList>
            <person name="Croce O."/>
            <person name="Robert C."/>
            <person name="Raoult D."/>
            <person name="Drancourt M."/>
        </authorList>
    </citation>
    <scope>NUCLEOTIDE SEQUENCE [LARGE SCALE GENOMIC DNA]</scope>
    <source>
        <strain evidence="3">DSM 44829</strain>
    </source>
</reference>
<gene>
    <name evidence="3" type="ORF">BN977_05635</name>
</gene>
<feature type="chain" id="PRO_5004916709" evidence="1">
    <location>
        <begin position="27"/>
        <end position="256"/>
    </location>
</feature>
<evidence type="ECO:0000259" key="2">
    <source>
        <dbReference type="Pfam" id="PF03724"/>
    </source>
</evidence>
<dbReference type="Pfam" id="PF03724">
    <property type="entry name" value="META"/>
    <property type="match status" value="2"/>
</dbReference>
<dbReference type="EMBL" id="CCBB010000003">
    <property type="protein sequence ID" value="CDO10798.1"/>
    <property type="molecule type" value="Genomic_DNA"/>
</dbReference>
<sequence length="256" mass="26192">MRLHPAALPITVAALAVAGCSGTAAAEQGDDLDGRTFVSVAVAGEPIPGGGPLTVAFIDGQIRTFAGCNHGSGPVDLADGRIVTQLASTMMACPPPVGDADAWVDRLFQAQPSWTVSGDTLTLHGPATTVTLRDKSVVNPDRPLIDTSWRVDTLLTGQAAMTSVALEAARPGLSLRPDGTVTGWTGCNTFYGRADVTGDTVTFGPLNRSGPACAGEVGDIERSILRVLTGSVTASIDADRLTLTGAEGNGLVLRAE</sequence>
<dbReference type="eggNOG" id="COG3187">
    <property type="taxonomic scope" value="Bacteria"/>
</dbReference>
<protein>
    <submittedName>
        <fullName evidence="3">Heat-inducible protein</fullName>
    </submittedName>
</protein>
<proteinExistence type="predicted"/>
<dbReference type="OrthoDB" id="507754at2"/>
<dbReference type="Gene3D" id="2.40.128.270">
    <property type="match status" value="2"/>
</dbReference>
<organism evidence="3 4">
    <name type="scientific">Mycolicibacterium cosmeticum</name>
    <dbReference type="NCBI Taxonomy" id="258533"/>
    <lineage>
        <taxon>Bacteria</taxon>
        <taxon>Bacillati</taxon>
        <taxon>Actinomycetota</taxon>
        <taxon>Actinomycetes</taxon>
        <taxon>Mycobacteriales</taxon>
        <taxon>Mycobacteriaceae</taxon>
        <taxon>Mycolicibacterium</taxon>
    </lineage>
</organism>
<dbReference type="InterPro" id="IPR053147">
    <property type="entry name" value="Hsp_HslJ-like"/>
</dbReference>
<evidence type="ECO:0000313" key="4">
    <source>
        <dbReference type="Proteomes" id="UP000028870"/>
    </source>
</evidence>
<dbReference type="PANTHER" id="PTHR35535:SF2">
    <property type="entry name" value="DUF306 DOMAIN-CONTAINING PROTEIN"/>
    <property type="match status" value="1"/>
</dbReference>
<dbReference type="InterPro" id="IPR005184">
    <property type="entry name" value="DUF306_Meta_HslJ"/>
</dbReference>
<dbReference type="PANTHER" id="PTHR35535">
    <property type="entry name" value="HEAT SHOCK PROTEIN HSLJ"/>
    <property type="match status" value="1"/>
</dbReference>
<name>W9AZ20_MYCCO</name>
<dbReference type="AlphaFoldDB" id="W9AZ20"/>
<reference evidence="3" key="2">
    <citation type="submission" date="2014-03" db="EMBL/GenBank/DDBJ databases">
        <authorList>
            <person name="Urmite Genomes"/>
        </authorList>
    </citation>
    <scope>NUCLEOTIDE SEQUENCE</scope>
    <source>
        <strain evidence="3">DSM 44829</strain>
    </source>
</reference>
<dbReference type="Proteomes" id="UP000028870">
    <property type="component" value="Unassembled WGS sequence"/>
</dbReference>
<keyword evidence="4" id="KW-1185">Reference proteome</keyword>